<evidence type="ECO:0000256" key="3">
    <source>
        <dbReference type="PIRSR" id="PIRSR603782-1"/>
    </source>
</evidence>
<keyword evidence="5" id="KW-0472">Membrane</keyword>
<dbReference type="PANTHER" id="PTHR12151">
    <property type="entry name" value="ELECTRON TRANSPORT PROTIN SCO1/SENC FAMILY MEMBER"/>
    <property type="match status" value="1"/>
</dbReference>
<reference evidence="6 7" key="1">
    <citation type="submission" date="2019-09" db="EMBL/GenBank/DDBJ databases">
        <title>Bird 10,000 Genomes (B10K) Project - Family phase.</title>
        <authorList>
            <person name="Zhang G."/>
        </authorList>
    </citation>
    <scope>NUCLEOTIDE SEQUENCE [LARGE SCALE GENOMIC DNA]</scope>
    <source>
        <strain evidence="6">OUT-0020</strain>
        <tissue evidence="6">Liver</tissue>
    </source>
</reference>
<evidence type="ECO:0000313" key="6">
    <source>
        <dbReference type="EMBL" id="NXV23295.1"/>
    </source>
</evidence>
<feature type="transmembrane region" description="Helical" evidence="5">
    <location>
        <begin position="12"/>
        <end position="32"/>
    </location>
</feature>
<gene>
    <name evidence="6" type="primary">Sco2</name>
    <name evidence="6" type="ORF">CEPGRY_R15473</name>
</gene>
<evidence type="ECO:0000256" key="4">
    <source>
        <dbReference type="PIRSR" id="PIRSR603782-2"/>
    </source>
</evidence>
<evidence type="ECO:0000313" key="7">
    <source>
        <dbReference type="Proteomes" id="UP000578766"/>
    </source>
</evidence>
<comment type="similarity">
    <text evidence="2">Belongs to the SCO1/2 family.</text>
</comment>
<feature type="non-terminal residue" evidence="6">
    <location>
        <position position="1"/>
    </location>
</feature>
<dbReference type="InterPro" id="IPR036249">
    <property type="entry name" value="Thioredoxin-like_sf"/>
</dbReference>
<feature type="binding site" evidence="3">
    <location>
        <position position="87"/>
    </location>
    <ligand>
        <name>Cu cation</name>
        <dbReference type="ChEBI" id="CHEBI:23378"/>
    </ligand>
</feature>
<feature type="binding site" evidence="3">
    <location>
        <position position="91"/>
    </location>
    <ligand>
        <name>Cu cation</name>
        <dbReference type="ChEBI" id="CHEBI:23378"/>
    </ligand>
</feature>
<dbReference type="Proteomes" id="UP000578766">
    <property type="component" value="Unassembled WGS sequence"/>
</dbReference>
<protein>
    <submittedName>
        <fullName evidence="6">SCO2 protein</fullName>
    </submittedName>
</protein>
<keyword evidence="3" id="KW-0186">Copper</keyword>
<accession>A0A7L3S6Y4</accession>
<keyword evidence="3" id="KW-0479">Metal-binding</keyword>
<dbReference type="SUPFAM" id="SSF52833">
    <property type="entry name" value="Thioredoxin-like"/>
    <property type="match status" value="1"/>
</dbReference>
<keyword evidence="4" id="KW-1015">Disulfide bond</keyword>
<organism evidence="6 7">
    <name type="scientific">Cepphus grylle</name>
    <name type="common">Black guillemot</name>
    <name type="synonym">Alca grylle</name>
    <dbReference type="NCBI Taxonomy" id="28697"/>
    <lineage>
        <taxon>Eukaryota</taxon>
        <taxon>Metazoa</taxon>
        <taxon>Chordata</taxon>
        <taxon>Craniata</taxon>
        <taxon>Vertebrata</taxon>
        <taxon>Euteleostomi</taxon>
        <taxon>Archelosauria</taxon>
        <taxon>Archosauria</taxon>
        <taxon>Dinosauria</taxon>
        <taxon>Saurischia</taxon>
        <taxon>Theropoda</taxon>
        <taxon>Coelurosauria</taxon>
        <taxon>Aves</taxon>
        <taxon>Neognathae</taxon>
        <taxon>Neoaves</taxon>
        <taxon>Charadriiformes</taxon>
        <taxon>Alcidae</taxon>
        <taxon>Cepphus</taxon>
    </lineage>
</organism>
<dbReference type="InterPro" id="IPR003782">
    <property type="entry name" value="SCO1/SenC"/>
</dbReference>
<keyword evidence="5" id="KW-0812">Transmembrane</keyword>
<evidence type="ECO:0000256" key="1">
    <source>
        <dbReference type="ARBA" id="ARBA00004434"/>
    </source>
</evidence>
<comment type="caution">
    <text evidence="6">The sequence shown here is derived from an EMBL/GenBank/DDBJ whole genome shotgun (WGS) entry which is preliminary data.</text>
</comment>
<dbReference type="Gene3D" id="3.40.30.10">
    <property type="entry name" value="Glutaredoxin"/>
    <property type="match status" value="1"/>
</dbReference>
<dbReference type="Pfam" id="PF02630">
    <property type="entry name" value="SCO1-SenC"/>
    <property type="match status" value="1"/>
</dbReference>
<feature type="non-terminal residue" evidence="6">
    <location>
        <position position="220"/>
    </location>
</feature>
<dbReference type="GO" id="GO:0046872">
    <property type="term" value="F:metal ion binding"/>
    <property type="evidence" value="ECO:0007669"/>
    <property type="project" value="UniProtKB-KW"/>
</dbReference>
<evidence type="ECO:0000256" key="5">
    <source>
        <dbReference type="SAM" id="Phobius"/>
    </source>
</evidence>
<evidence type="ECO:0000256" key="2">
    <source>
        <dbReference type="ARBA" id="ARBA00010996"/>
    </source>
</evidence>
<keyword evidence="7" id="KW-1185">Reference proteome</keyword>
<proteinExistence type="inferred from homology"/>
<sequence length="220" mass="24582">GRGRPGQGLPLWQRLGVAALVAGAAGGLWLWLRAEKGRQRQARRRAELRALALGQGNFQLQDQEGRPRCKADFRGQWVLLYFGFTHCPDVCPEELGKLSRAVELLEQEPGLPPLQPLFITVDPERDDAAAMGRYLRDFHPRLLGLTGTPEEVRAAGSAYRVYASAGPRDEDGDYIVDHTVLIYLLGPDGLFLDYYGRSKSAQDIARSVRRHMDTYEPLPD</sequence>
<dbReference type="CDD" id="cd02968">
    <property type="entry name" value="SCO"/>
    <property type="match status" value="1"/>
</dbReference>
<dbReference type="PANTHER" id="PTHR12151:SF2">
    <property type="entry name" value="PROTEIN SCO2 HOMOLOG, MITOCHONDRIAL"/>
    <property type="match status" value="1"/>
</dbReference>
<comment type="subcellular location">
    <subcellularLocation>
        <location evidence="1">Mitochondrion inner membrane</location>
        <topology evidence="1">Single-pass membrane protein</topology>
    </subcellularLocation>
</comment>
<dbReference type="FunFam" id="3.40.30.10:FF:000013">
    <property type="entry name" value="Blast:Protein SCO1 homolog, mitochondrial"/>
    <property type="match status" value="1"/>
</dbReference>
<feature type="disulfide bond" description="Redox-active" evidence="4">
    <location>
        <begin position="87"/>
        <end position="91"/>
    </location>
</feature>
<dbReference type="AlphaFoldDB" id="A0A7L3S6Y4"/>
<dbReference type="GO" id="GO:0033617">
    <property type="term" value="P:mitochondrial respiratory chain complex IV assembly"/>
    <property type="evidence" value="ECO:0007669"/>
    <property type="project" value="TreeGrafter"/>
</dbReference>
<dbReference type="GO" id="GO:0005743">
    <property type="term" value="C:mitochondrial inner membrane"/>
    <property type="evidence" value="ECO:0007669"/>
    <property type="project" value="UniProtKB-SubCell"/>
</dbReference>
<name>A0A7L3S6Y4_CEPGR</name>
<feature type="binding site" evidence="3">
    <location>
        <position position="178"/>
    </location>
    <ligand>
        <name>Cu cation</name>
        <dbReference type="ChEBI" id="CHEBI:23378"/>
    </ligand>
</feature>
<dbReference type="EMBL" id="VZUD01000471">
    <property type="protein sequence ID" value="NXV23295.1"/>
    <property type="molecule type" value="Genomic_DNA"/>
</dbReference>
<keyword evidence="5" id="KW-1133">Transmembrane helix</keyword>